<dbReference type="Pfam" id="PF04122">
    <property type="entry name" value="CW_binding_2"/>
    <property type="match status" value="2"/>
</dbReference>
<proteinExistence type="predicted"/>
<dbReference type="Pfam" id="PF07995">
    <property type="entry name" value="GSDH"/>
    <property type="match status" value="1"/>
</dbReference>
<dbReference type="KEGG" id="euz:DVS28_a3005"/>
<dbReference type="Proteomes" id="UP000264006">
    <property type="component" value="Chromosome"/>
</dbReference>
<dbReference type="PANTHER" id="PTHR19328">
    <property type="entry name" value="HEDGEHOG-INTERACTING PROTEIN"/>
    <property type="match status" value="1"/>
</dbReference>
<accession>A0A346XZN7</accession>
<dbReference type="PANTHER" id="PTHR19328:SF75">
    <property type="entry name" value="ALDOSE SUGAR DEHYDROGENASE YLII"/>
    <property type="match status" value="1"/>
</dbReference>
<protein>
    <recommendedName>
        <fullName evidence="2">Glucose/Sorbosone dehydrogenase domain-containing protein</fullName>
    </recommendedName>
</protein>
<evidence type="ECO:0000313" key="3">
    <source>
        <dbReference type="EMBL" id="AXV07684.1"/>
    </source>
</evidence>
<dbReference type="Gene3D" id="2.120.10.30">
    <property type="entry name" value="TolB, C-terminal domain"/>
    <property type="match status" value="1"/>
</dbReference>
<keyword evidence="1" id="KW-0732">Signal</keyword>
<dbReference type="InterPro" id="IPR007253">
    <property type="entry name" value="Cell_wall-bd_2"/>
</dbReference>
<dbReference type="AlphaFoldDB" id="A0A346XZN7"/>
<feature type="chain" id="PRO_5016740530" description="Glucose/Sorbosone dehydrogenase domain-containing protein" evidence="1">
    <location>
        <begin position="28"/>
        <end position="688"/>
    </location>
</feature>
<dbReference type="InterPro" id="IPR011041">
    <property type="entry name" value="Quinoprot_gluc/sorb_DH_b-prop"/>
</dbReference>
<evidence type="ECO:0000259" key="2">
    <source>
        <dbReference type="Pfam" id="PF07995"/>
    </source>
</evidence>
<evidence type="ECO:0000256" key="1">
    <source>
        <dbReference type="SAM" id="SignalP"/>
    </source>
</evidence>
<dbReference type="InterPro" id="IPR011042">
    <property type="entry name" value="6-blade_b-propeller_TolB-like"/>
</dbReference>
<gene>
    <name evidence="3" type="ORF">DVS28_a3005</name>
</gene>
<feature type="domain" description="Glucose/Sorbosone dehydrogenase" evidence="2">
    <location>
        <begin position="360"/>
        <end position="655"/>
    </location>
</feature>
<dbReference type="SUPFAM" id="SSF50952">
    <property type="entry name" value="Soluble quinoprotein glucose dehydrogenase"/>
    <property type="match status" value="1"/>
</dbReference>
<dbReference type="EMBL" id="CP031165">
    <property type="protein sequence ID" value="AXV07684.1"/>
    <property type="molecule type" value="Genomic_DNA"/>
</dbReference>
<reference evidence="3 4" key="1">
    <citation type="submission" date="2018-09" db="EMBL/GenBank/DDBJ databases">
        <title>Complete genome sequence of Euzebya sp. DY32-46 isolated from seawater of Pacific Ocean.</title>
        <authorList>
            <person name="Xu L."/>
            <person name="Wu Y.-H."/>
            <person name="Xu X.-W."/>
        </authorList>
    </citation>
    <scope>NUCLEOTIDE SEQUENCE [LARGE SCALE GENOMIC DNA]</scope>
    <source>
        <strain evidence="3 4">DY32-46</strain>
    </source>
</reference>
<evidence type="ECO:0000313" key="4">
    <source>
        <dbReference type="Proteomes" id="UP000264006"/>
    </source>
</evidence>
<dbReference type="InterPro" id="IPR012938">
    <property type="entry name" value="Glc/Sorbosone_DH"/>
</dbReference>
<name>A0A346XZN7_9ACTN</name>
<organism evidence="3 4">
    <name type="scientific">Euzebya pacifica</name>
    <dbReference type="NCBI Taxonomy" id="1608957"/>
    <lineage>
        <taxon>Bacteria</taxon>
        <taxon>Bacillati</taxon>
        <taxon>Actinomycetota</taxon>
        <taxon>Nitriliruptoria</taxon>
        <taxon>Euzebyales</taxon>
    </lineage>
</organism>
<feature type="signal peptide" evidence="1">
    <location>
        <begin position="1"/>
        <end position="27"/>
    </location>
</feature>
<dbReference type="OrthoDB" id="9770043at2"/>
<sequence length="688" mass="70365">MSSRTRLMVALLALALLVPLVGSRADAQEDGRIGDDLDPVIGAVQLSTAAHADGMASHAVIGRDDVFVDNLAATALVGRFGTLLLTTGGADAQPRQEMLEELQRALGPGRCEVGGAPQVYLAGGDAAVSTAVEQAVAELGYCMRRLDGATRIDTAVAVADAVGDQSDTVVLVRDDDWADSAAIGSWAALTNSRILITPTDALDARTADALRRHAPTEILLLGGEAALSTAVEQSAAEIAPVRRIAGPARDATAVAIADQVWGDDAGDGVAAGNGYAGTSWAYLFAAAPLAGQQSRPILYADDNGLTAASASWVQGERVTVLAVGPAVPPDASPGPTPEPPTGPDLAAADVALETVGSFAAPLTLRPRPDTGELWIGERAGIIRTVGTAQPRTVLDISSTVGTGGEGGLLGFDFSGDGQTLYVSSTNRAGDSVIDAFTITGDSVDLASRRELIRVDQPASNHNGGDLHLGPDGYLWWSLGDGGGSNDDFDNGQDPFTLLGSLVRIAPTADGYDIPPDNPFADGQGGAPEVWAYGLRNPYRFSFDDATGDLYIGDVGQGAVEEIDWLAAGTGAGSNFGWPVFEGTQAGPGGGSAPGHVPPVFEYPRSGGNCSVTGGVVYRGTAIPELTGAYVFADFCRGDVRAILVQDGDVTQIADLGIDIDSPVGFGVDHSGEVYVLGIGGTVAKVVPA</sequence>
<keyword evidence="4" id="KW-1185">Reference proteome</keyword>